<reference evidence="2" key="1">
    <citation type="journal article" date="2022" name="Mol. Ecol. Resour.">
        <title>The genomes of chicory, endive, great burdock and yacon provide insights into Asteraceae palaeo-polyploidization history and plant inulin production.</title>
        <authorList>
            <person name="Fan W."/>
            <person name="Wang S."/>
            <person name="Wang H."/>
            <person name="Wang A."/>
            <person name="Jiang F."/>
            <person name="Liu H."/>
            <person name="Zhao H."/>
            <person name="Xu D."/>
            <person name="Zhang Y."/>
        </authorList>
    </citation>
    <scope>NUCLEOTIDE SEQUENCE [LARGE SCALE GENOMIC DNA]</scope>
    <source>
        <strain evidence="2">cv. Niubang</strain>
    </source>
</reference>
<proteinExistence type="predicted"/>
<dbReference type="Proteomes" id="UP001055879">
    <property type="component" value="Linkage Group LG01"/>
</dbReference>
<organism evidence="1 2">
    <name type="scientific">Arctium lappa</name>
    <name type="common">Greater burdock</name>
    <name type="synonym">Lappa major</name>
    <dbReference type="NCBI Taxonomy" id="4217"/>
    <lineage>
        <taxon>Eukaryota</taxon>
        <taxon>Viridiplantae</taxon>
        <taxon>Streptophyta</taxon>
        <taxon>Embryophyta</taxon>
        <taxon>Tracheophyta</taxon>
        <taxon>Spermatophyta</taxon>
        <taxon>Magnoliopsida</taxon>
        <taxon>eudicotyledons</taxon>
        <taxon>Gunneridae</taxon>
        <taxon>Pentapetalae</taxon>
        <taxon>asterids</taxon>
        <taxon>campanulids</taxon>
        <taxon>Asterales</taxon>
        <taxon>Asteraceae</taxon>
        <taxon>Carduoideae</taxon>
        <taxon>Cardueae</taxon>
        <taxon>Arctiinae</taxon>
        <taxon>Arctium</taxon>
    </lineage>
</organism>
<evidence type="ECO:0000313" key="2">
    <source>
        <dbReference type="Proteomes" id="UP001055879"/>
    </source>
</evidence>
<keyword evidence="2" id="KW-1185">Reference proteome</keyword>
<name>A0ACB9FHX2_ARCLA</name>
<sequence>MVAAVELSENIKPSPEKKKTTGDNYSESPEYHHEVEQLPKGGCYVSNQIPREDVVVPEDKACDGKLVNEDGIMNLGGSDKDCGISKHKLKVLNSGGTIKNCVNEEVGLMLNEKEGLSGPPKPDPKQKE</sequence>
<protein>
    <submittedName>
        <fullName evidence="1">Uncharacterized protein</fullName>
    </submittedName>
</protein>
<comment type="caution">
    <text evidence="1">The sequence shown here is derived from an EMBL/GenBank/DDBJ whole genome shotgun (WGS) entry which is preliminary data.</text>
</comment>
<reference evidence="1 2" key="2">
    <citation type="journal article" date="2022" name="Mol. Ecol. Resour.">
        <title>The genomes of chicory, endive, great burdock and yacon provide insights into Asteraceae paleo-polyploidization history and plant inulin production.</title>
        <authorList>
            <person name="Fan W."/>
            <person name="Wang S."/>
            <person name="Wang H."/>
            <person name="Wang A."/>
            <person name="Jiang F."/>
            <person name="Liu H."/>
            <person name="Zhao H."/>
            <person name="Xu D."/>
            <person name="Zhang Y."/>
        </authorList>
    </citation>
    <scope>NUCLEOTIDE SEQUENCE [LARGE SCALE GENOMIC DNA]</scope>
    <source>
        <strain evidence="2">cv. Niubang</strain>
    </source>
</reference>
<evidence type="ECO:0000313" key="1">
    <source>
        <dbReference type="EMBL" id="KAI3770232.1"/>
    </source>
</evidence>
<dbReference type="EMBL" id="CM042047">
    <property type="protein sequence ID" value="KAI3770232.1"/>
    <property type="molecule type" value="Genomic_DNA"/>
</dbReference>
<gene>
    <name evidence="1" type="ORF">L6452_01358</name>
</gene>
<accession>A0ACB9FHX2</accession>